<dbReference type="Pfam" id="PF03168">
    <property type="entry name" value="LEA_2"/>
    <property type="match status" value="1"/>
</dbReference>
<comment type="subcellular location">
    <subcellularLocation>
        <location evidence="1">Membrane</location>
        <topology evidence="1">Single-pass membrane protein</topology>
    </subcellularLocation>
</comment>
<evidence type="ECO:0000256" key="5">
    <source>
        <dbReference type="SAM" id="Phobius"/>
    </source>
</evidence>
<dbReference type="Proteomes" id="UP000078284">
    <property type="component" value="Chromosome 2"/>
</dbReference>
<evidence type="ECO:0000259" key="6">
    <source>
        <dbReference type="Pfam" id="PF03168"/>
    </source>
</evidence>
<dbReference type="GO" id="GO:0016020">
    <property type="term" value="C:membrane"/>
    <property type="evidence" value="ECO:0007669"/>
    <property type="project" value="UniProtKB-SubCell"/>
</dbReference>
<proteinExistence type="predicted"/>
<dbReference type="AlphaFoldDB" id="A0A178VSH5"/>
<dbReference type="ExpressionAtlas" id="A0A178VSH5">
    <property type="expression patterns" value="differential"/>
</dbReference>
<accession>A0A178VSH5</accession>
<evidence type="ECO:0000313" key="7">
    <source>
        <dbReference type="EMBL" id="OAP08023.1"/>
    </source>
</evidence>
<comment type="caution">
    <text evidence="7">The sequence shown here is derived from an EMBL/GenBank/DDBJ whole genome shotgun (WGS) entry which is preliminary data.</text>
</comment>
<keyword evidence="3 5" id="KW-1133">Transmembrane helix</keyword>
<evidence type="ECO:0000256" key="2">
    <source>
        <dbReference type="ARBA" id="ARBA00022692"/>
    </source>
</evidence>
<evidence type="ECO:0000256" key="4">
    <source>
        <dbReference type="ARBA" id="ARBA00023136"/>
    </source>
</evidence>
<evidence type="ECO:0000256" key="3">
    <source>
        <dbReference type="ARBA" id="ARBA00022989"/>
    </source>
</evidence>
<sequence length="282" mass="31654">MANGLNGASYGPPIKPPVKTYYSHGRRGSDVGCGICGCFSSCLLCCGGCLVNIICNILIGVLVCLGVVALILWFILRPNVVKFQVTEADLTRFEFDPRSHNLHYNISLNFSIRNPNQRLGIHYDQLEVRGYYGDQRFSAANMTSFYQGHKNTTVVGTELNGQKLVLLGAGGRRDFREDRRSGVYRIDVKLRFKLRFKFGFLNSWAVRPKIKCHLKVPLSTSSSDERFQFHPTKCHPPPSNLIIAAAIGTQDLAILFLMLVSPELYIGYHPCFKQCSLPSHHR</sequence>
<organism evidence="7 8">
    <name type="scientific">Arabidopsis thaliana</name>
    <name type="common">Mouse-ear cress</name>
    <dbReference type="NCBI Taxonomy" id="3702"/>
    <lineage>
        <taxon>Eukaryota</taxon>
        <taxon>Viridiplantae</taxon>
        <taxon>Streptophyta</taxon>
        <taxon>Embryophyta</taxon>
        <taxon>Tracheophyta</taxon>
        <taxon>Spermatophyta</taxon>
        <taxon>Magnoliopsida</taxon>
        <taxon>eudicotyledons</taxon>
        <taxon>Gunneridae</taxon>
        <taxon>Pentapetalae</taxon>
        <taxon>rosids</taxon>
        <taxon>malvids</taxon>
        <taxon>Brassicales</taxon>
        <taxon>Brassicaceae</taxon>
        <taxon>Camelineae</taxon>
        <taxon>Arabidopsis</taxon>
    </lineage>
</organism>
<keyword evidence="4 5" id="KW-0472">Membrane</keyword>
<evidence type="ECO:0000313" key="8">
    <source>
        <dbReference type="Proteomes" id="UP000078284"/>
    </source>
</evidence>
<feature type="transmembrane region" description="Helical" evidence="5">
    <location>
        <begin position="50"/>
        <end position="76"/>
    </location>
</feature>
<reference evidence="8" key="1">
    <citation type="journal article" date="2016" name="Proc. Natl. Acad. Sci. U.S.A.">
        <title>Chromosome-level assembly of Arabidopsis thaliana Ler reveals the extent of translocation and inversion polymorphisms.</title>
        <authorList>
            <person name="Zapata L."/>
            <person name="Ding J."/>
            <person name="Willing E.M."/>
            <person name="Hartwig B."/>
            <person name="Bezdan D."/>
            <person name="Jiao W.B."/>
            <person name="Patel V."/>
            <person name="Velikkakam James G."/>
            <person name="Koornneef M."/>
            <person name="Ossowski S."/>
            <person name="Schneeberger K."/>
        </authorList>
    </citation>
    <scope>NUCLEOTIDE SEQUENCE [LARGE SCALE GENOMIC DNA]</scope>
    <source>
        <strain evidence="8">cv. Landsberg erecta</strain>
    </source>
</reference>
<dbReference type="InterPro" id="IPR004864">
    <property type="entry name" value="LEA_2"/>
</dbReference>
<dbReference type="EMBL" id="LUHQ01000002">
    <property type="protein sequence ID" value="OAP08023.1"/>
    <property type="molecule type" value="Genomic_DNA"/>
</dbReference>
<protein>
    <recommendedName>
        <fullName evidence="6">Late embryogenesis abundant protein LEA-2 subgroup domain-containing protein</fullName>
    </recommendedName>
</protein>
<dbReference type="InterPro" id="IPR044839">
    <property type="entry name" value="NDR1-like"/>
</dbReference>
<gene>
    <name evidence="7" type="ordered locus">AXX17_At2g32030</name>
</gene>
<evidence type="ECO:0000256" key="1">
    <source>
        <dbReference type="ARBA" id="ARBA00004167"/>
    </source>
</evidence>
<name>A0A178VSH5_ARATH</name>
<keyword evidence="2 5" id="KW-0812">Transmembrane</keyword>
<dbReference type="PANTHER" id="PTHR31415">
    <property type="entry name" value="OS05G0367900 PROTEIN"/>
    <property type="match status" value="1"/>
</dbReference>
<dbReference type="PANTHER" id="PTHR31415:SF91">
    <property type="entry name" value="LATE EMBRYOGENESIS ABUNDANT (LEA) HYDROXYPROLINE-RICH GLYCOPROTEIN FAMILY"/>
    <property type="match status" value="1"/>
</dbReference>
<feature type="domain" description="Late embryogenesis abundant protein LEA-2 subgroup" evidence="6">
    <location>
        <begin position="110"/>
        <end position="212"/>
    </location>
</feature>
<dbReference type="GO" id="GO:0098542">
    <property type="term" value="P:defense response to other organism"/>
    <property type="evidence" value="ECO:0007669"/>
    <property type="project" value="InterPro"/>
</dbReference>